<proteinExistence type="predicted"/>
<organism evidence="2 3">
    <name type="scientific">Dolichospermum heterosporum TAC447</name>
    <dbReference type="NCBI Taxonomy" id="747523"/>
    <lineage>
        <taxon>Bacteria</taxon>
        <taxon>Bacillati</taxon>
        <taxon>Cyanobacteriota</taxon>
        <taxon>Cyanophyceae</taxon>
        <taxon>Nostocales</taxon>
        <taxon>Aphanizomenonaceae</taxon>
        <taxon>Dolichospermum</taxon>
        <taxon>Dolichospermum heterosporum</taxon>
    </lineage>
</organism>
<dbReference type="InterPro" id="IPR025587">
    <property type="entry name" value="DUF4351"/>
</dbReference>
<dbReference type="EMBL" id="CP099464">
    <property type="protein sequence ID" value="UUO13785.1"/>
    <property type="molecule type" value="Genomic_DNA"/>
</dbReference>
<reference evidence="2" key="1">
    <citation type="submission" date="2022-06" db="EMBL/GenBank/DDBJ databases">
        <title>Nostosin G and Spiroidesin B from the Cyanobacterium Dolichospermum sp. NIES-1697.</title>
        <authorList>
            <person name="Phan C.-S."/>
            <person name="Mehjabin J.J."/>
            <person name="Anas A.R.J."/>
            <person name="Hayasaka M."/>
            <person name="Onoki R."/>
            <person name="Wang J."/>
            <person name="Umezawa T."/>
            <person name="Washio K."/>
            <person name="Morikawa M."/>
            <person name="Okino T."/>
        </authorList>
    </citation>
    <scope>NUCLEOTIDE SEQUENCE</scope>
    <source>
        <strain evidence="2">NIES-1697</strain>
    </source>
</reference>
<accession>A0ABY5LSW0</accession>
<dbReference type="PANTHER" id="PTHR35586:SF2">
    <property type="entry name" value="SLL1542 PROTEIN"/>
    <property type="match status" value="1"/>
</dbReference>
<dbReference type="PANTHER" id="PTHR35586">
    <property type="entry name" value="SLL1691 PROTEIN"/>
    <property type="match status" value="1"/>
</dbReference>
<dbReference type="Proteomes" id="UP001057561">
    <property type="component" value="Chromosome"/>
</dbReference>
<evidence type="ECO:0000313" key="2">
    <source>
        <dbReference type="EMBL" id="UUO13785.1"/>
    </source>
</evidence>
<protein>
    <submittedName>
        <fullName evidence="2">DUF4351 domain-containing protein</fullName>
    </submittedName>
</protein>
<evidence type="ECO:0000259" key="1">
    <source>
        <dbReference type="Pfam" id="PF14261"/>
    </source>
</evidence>
<feature type="domain" description="DUF4351" evidence="1">
    <location>
        <begin position="6"/>
        <end position="53"/>
    </location>
</feature>
<keyword evidence="3" id="KW-1185">Reference proteome</keyword>
<dbReference type="RefSeq" id="WP_160170625.1">
    <property type="nucleotide sequence ID" value="NZ_CP099464.1"/>
</dbReference>
<dbReference type="Pfam" id="PF14261">
    <property type="entry name" value="DUF4351"/>
    <property type="match status" value="1"/>
</dbReference>
<name>A0ABY5LSW0_9CYAN</name>
<gene>
    <name evidence="2" type="ORF">NG743_17165</name>
</gene>
<sequence length="56" mass="6196">MARAEILSQIGRDFGQLSAEQTKQIEKLPVPQLKSLAEALLDFDGLADLEVWLAEV</sequence>
<evidence type="ECO:0000313" key="3">
    <source>
        <dbReference type="Proteomes" id="UP001057561"/>
    </source>
</evidence>